<dbReference type="EMBL" id="DXAW01000036">
    <property type="protein sequence ID" value="HIZ85220.1"/>
    <property type="molecule type" value="Genomic_DNA"/>
</dbReference>
<accession>A0A9D2K9H8</accession>
<reference evidence="2" key="1">
    <citation type="journal article" date="2021" name="PeerJ">
        <title>Extensive microbial diversity within the chicken gut microbiome revealed by metagenomics and culture.</title>
        <authorList>
            <person name="Gilroy R."/>
            <person name="Ravi A."/>
            <person name="Getino M."/>
            <person name="Pursley I."/>
            <person name="Horton D.L."/>
            <person name="Alikhan N.F."/>
            <person name="Baker D."/>
            <person name="Gharbi K."/>
            <person name="Hall N."/>
            <person name="Watson M."/>
            <person name="Adriaenssens E.M."/>
            <person name="Foster-Nyarko E."/>
            <person name="Jarju S."/>
            <person name="Secka A."/>
            <person name="Antonio M."/>
            <person name="Oren A."/>
            <person name="Chaudhuri R.R."/>
            <person name="La Ragione R."/>
            <person name="Hildebrand F."/>
            <person name="Pallen M.J."/>
        </authorList>
    </citation>
    <scope>NUCLEOTIDE SEQUENCE</scope>
    <source>
        <strain evidence="2">Gambia16-554</strain>
    </source>
</reference>
<comment type="caution">
    <text evidence="2">The sequence shown here is derived from an EMBL/GenBank/DDBJ whole genome shotgun (WGS) entry which is preliminary data.</text>
</comment>
<name>A0A9D2K9H8_9BACT</name>
<reference evidence="2" key="2">
    <citation type="submission" date="2021-04" db="EMBL/GenBank/DDBJ databases">
        <authorList>
            <person name="Gilroy R."/>
        </authorList>
    </citation>
    <scope>NUCLEOTIDE SEQUENCE</scope>
    <source>
        <strain evidence="2">Gambia16-554</strain>
    </source>
</reference>
<dbReference type="InterPro" id="IPR024320">
    <property type="entry name" value="LPG_synthase_C"/>
</dbReference>
<dbReference type="InterPro" id="IPR016181">
    <property type="entry name" value="Acyl_CoA_acyltransferase"/>
</dbReference>
<evidence type="ECO:0000313" key="2">
    <source>
        <dbReference type="EMBL" id="HIZ85220.1"/>
    </source>
</evidence>
<dbReference type="AlphaFoldDB" id="A0A9D2K9H8"/>
<sequence>MSNPIPFKEIELSDKEWADPLLAVSDYRATEYCFTTLYIWAGFFGTRIARHRDWLMMRSEWDKDSLSYIFPAGNGDVREILDLIEEDAAACGKKAVVWAVSGAAEKIEAACPGMYEFTPVRKSFDYIYETERMISLSGKKYQPKRNFISRFKTLYPDWTYEDITSGGQIDECLEMTDRWCAVNGCSHDKSMQMEACAVRSALNNFGHLRLKGGLLRTGGKVVAYTLGEQLNSDTFIVHVEKAFSDVTGAYPMINRTFLEHEAGGLTYVNREDDTGDEGLRKAKLSYHPVFMLEKYLAIRR</sequence>
<dbReference type="InterPro" id="IPR016732">
    <property type="entry name" value="UCP018688"/>
</dbReference>
<dbReference type="Proteomes" id="UP000824115">
    <property type="component" value="Unassembled WGS sequence"/>
</dbReference>
<organism evidence="2 3">
    <name type="scientific">Candidatus Coprenecus stercoravium</name>
    <dbReference type="NCBI Taxonomy" id="2840735"/>
    <lineage>
        <taxon>Bacteria</taxon>
        <taxon>Pseudomonadati</taxon>
        <taxon>Bacteroidota</taxon>
        <taxon>Bacteroidia</taxon>
        <taxon>Bacteroidales</taxon>
        <taxon>Rikenellaceae</taxon>
        <taxon>Rikenellaceae incertae sedis</taxon>
        <taxon>Candidatus Coprenecus</taxon>
    </lineage>
</organism>
<feature type="domain" description="Phosphatidylglycerol lysyltransferase C-terminal" evidence="1">
    <location>
        <begin position="28"/>
        <end position="297"/>
    </location>
</feature>
<evidence type="ECO:0000313" key="3">
    <source>
        <dbReference type="Proteomes" id="UP000824115"/>
    </source>
</evidence>
<dbReference type="PANTHER" id="PTHR41373:SF1">
    <property type="entry name" value="PHOSPHATIDYLGLYCEROL LYSYLTRANSFERASE C-TERMINAL DOMAIN-CONTAINING PROTEIN"/>
    <property type="match status" value="1"/>
</dbReference>
<proteinExistence type="predicted"/>
<protein>
    <submittedName>
        <fullName evidence="2">DUF2156 domain-containing protein</fullName>
    </submittedName>
</protein>
<dbReference type="SUPFAM" id="SSF55729">
    <property type="entry name" value="Acyl-CoA N-acyltransferases (Nat)"/>
    <property type="match status" value="2"/>
</dbReference>
<dbReference type="PANTHER" id="PTHR41373">
    <property type="entry name" value="DUF2156 DOMAIN-CONTAINING PROTEIN"/>
    <property type="match status" value="1"/>
</dbReference>
<gene>
    <name evidence="2" type="ORF">IAC04_01875</name>
</gene>
<evidence type="ECO:0000259" key="1">
    <source>
        <dbReference type="Pfam" id="PF09924"/>
    </source>
</evidence>
<dbReference type="PIRSF" id="PIRSF018688">
    <property type="entry name" value="UCP018688"/>
    <property type="match status" value="1"/>
</dbReference>
<dbReference type="Pfam" id="PF09924">
    <property type="entry name" value="LPG_synthase_C"/>
    <property type="match status" value="1"/>
</dbReference>
<dbReference type="Gene3D" id="3.40.630.30">
    <property type="match status" value="1"/>
</dbReference>